<keyword evidence="2" id="KW-1185">Reference proteome</keyword>
<organism evidence="1 2">
    <name type="scientific">Psophocarpus tetragonolobus</name>
    <name type="common">Winged bean</name>
    <name type="synonym">Dolichos tetragonolobus</name>
    <dbReference type="NCBI Taxonomy" id="3891"/>
    <lineage>
        <taxon>Eukaryota</taxon>
        <taxon>Viridiplantae</taxon>
        <taxon>Streptophyta</taxon>
        <taxon>Embryophyta</taxon>
        <taxon>Tracheophyta</taxon>
        <taxon>Spermatophyta</taxon>
        <taxon>Magnoliopsida</taxon>
        <taxon>eudicotyledons</taxon>
        <taxon>Gunneridae</taxon>
        <taxon>Pentapetalae</taxon>
        <taxon>rosids</taxon>
        <taxon>fabids</taxon>
        <taxon>Fabales</taxon>
        <taxon>Fabaceae</taxon>
        <taxon>Papilionoideae</taxon>
        <taxon>50 kb inversion clade</taxon>
        <taxon>NPAAA clade</taxon>
        <taxon>indigoferoid/millettioid clade</taxon>
        <taxon>Phaseoleae</taxon>
        <taxon>Psophocarpus</taxon>
    </lineage>
</organism>
<accession>A0AAN9SK59</accession>
<dbReference type="AlphaFoldDB" id="A0AAN9SK59"/>
<reference evidence="1 2" key="1">
    <citation type="submission" date="2024-01" db="EMBL/GenBank/DDBJ databases">
        <title>The genomes of 5 underutilized Papilionoideae crops provide insights into root nodulation and disease resistanc.</title>
        <authorList>
            <person name="Jiang F."/>
        </authorList>
    </citation>
    <scope>NUCLEOTIDE SEQUENCE [LARGE SCALE GENOMIC DNA]</scope>
    <source>
        <strain evidence="1">DUOXIRENSHENG_FW03</strain>
        <tissue evidence="1">Leaves</tissue>
    </source>
</reference>
<evidence type="ECO:0000313" key="1">
    <source>
        <dbReference type="EMBL" id="KAK7397039.1"/>
    </source>
</evidence>
<evidence type="ECO:0000313" key="2">
    <source>
        <dbReference type="Proteomes" id="UP001386955"/>
    </source>
</evidence>
<proteinExistence type="predicted"/>
<name>A0AAN9SK59_PSOTE</name>
<protein>
    <submittedName>
        <fullName evidence="1">Uncharacterized protein</fullName>
    </submittedName>
</protein>
<dbReference type="Proteomes" id="UP001386955">
    <property type="component" value="Unassembled WGS sequence"/>
</dbReference>
<sequence>MVGVSSCSLIQAVSQSVNTGNSNVKTPWAMGSRGEKFFRDLMGAKQEEGGFADDVGGGDVMRVDEGVAG</sequence>
<dbReference type="EMBL" id="JAYMYS010000004">
    <property type="protein sequence ID" value="KAK7397039.1"/>
    <property type="molecule type" value="Genomic_DNA"/>
</dbReference>
<comment type="caution">
    <text evidence="1">The sequence shown here is derived from an EMBL/GenBank/DDBJ whole genome shotgun (WGS) entry which is preliminary data.</text>
</comment>
<gene>
    <name evidence="1" type="ORF">VNO78_18205</name>
</gene>